<dbReference type="PANTHER" id="PTHR28259">
    <property type="entry name" value="FLUORIDE EXPORT PROTEIN 1-RELATED"/>
    <property type="match status" value="1"/>
</dbReference>
<keyword evidence="4 12" id="KW-0812">Transmembrane</keyword>
<keyword evidence="6 12" id="KW-0915">Sodium</keyword>
<accession>A0A1Y2K7D3</accession>
<dbReference type="HAMAP" id="MF_00454">
    <property type="entry name" value="FluC"/>
    <property type="match status" value="1"/>
</dbReference>
<comment type="activity regulation">
    <text evidence="12">Na(+) is not transported, but it plays an essential structural role and its presence is essential for fluoride channel function.</text>
</comment>
<keyword evidence="14" id="KW-1185">Reference proteome</keyword>
<dbReference type="NCBIfam" id="TIGR00494">
    <property type="entry name" value="crcB"/>
    <property type="match status" value="1"/>
</dbReference>
<dbReference type="GO" id="GO:0005886">
    <property type="term" value="C:plasma membrane"/>
    <property type="evidence" value="ECO:0007669"/>
    <property type="project" value="UniProtKB-SubCell"/>
</dbReference>
<evidence type="ECO:0000256" key="2">
    <source>
        <dbReference type="ARBA" id="ARBA00022475"/>
    </source>
</evidence>
<dbReference type="Proteomes" id="UP000194003">
    <property type="component" value="Unassembled WGS sequence"/>
</dbReference>
<evidence type="ECO:0000256" key="10">
    <source>
        <dbReference type="ARBA" id="ARBA00035120"/>
    </source>
</evidence>
<feature type="transmembrane region" description="Helical" evidence="12">
    <location>
        <begin position="33"/>
        <end position="56"/>
    </location>
</feature>
<comment type="function">
    <text evidence="12">Fluoride-specific ion channel. Important for reducing fluoride concentration in the cell, thus reducing its toxicity.</text>
</comment>
<organism evidence="13 14">
    <name type="scientific">Magnetofaba australis IT-1</name>
    <dbReference type="NCBI Taxonomy" id="1434232"/>
    <lineage>
        <taxon>Bacteria</taxon>
        <taxon>Pseudomonadati</taxon>
        <taxon>Pseudomonadota</taxon>
        <taxon>Magnetococcia</taxon>
        <taxon>Magnetococcales</taxon>
        <taxon>Magnetococcaceae</taxon>
        <taxon>Magnetofaba</taxon>
    </lineage>
</organism>
<sequence>MSQLVWVAVGGAVGAVARYGVSNGVYGWLGRGFPWGTLAVNFFGSFLMGLLFVLMVERTALPLELRSTILVGGLGAFTTFSTFSIETLQLIEKGAWSLAALNMFASVSVCIAAVWAGVWMARMI</sequence>
<comment type="catalytic activity">
    <reaction evidence="11">
        <text>fluoride(in) = fluoride(out)</text>
        <dbReference type="Rhea" id="RHEA:76159"/>
        <dbReference type="ChEBI" id="CHEBI:17051"/>
    </reaction>
    <physiologicalReaction direction="left-to-right" evidence="11">
        <dbReference type="Rhea" id="RHEA:76160"/>
    </physiologicalReaction>
</comment>
<dbReference type="RefSeq" id="WP_085442459.1">
    <property type="nucleotide sequence ID" value="NZ_LVJN01000019.1"/>
</dbReference>
<dbReference type="InterPro" id="IPR003691">
    <property type="entry name" value="FluC"/>
</dbReference>
<comment type="similarity">
    <text evidence="10 12">Belongs to the fluoride channel Fluc/FEX (TC 1.A.43) family.</text>
</comment>
<evidence type="ECO:0000256" key="9">
    <source>
        <dbReference type="ARBA" id="ARBA00023303"/>
    </source>
</evidence>
<keyword evidence="2 12" id="KW-1003">Cell membrane</keyword>
<keyword evidence="9 12" id="KW-0407">Ion channel</keyword>
<protein>
    <recommendedName>
        <fullName evidence="12">Fluoride-specific ion channel FluC</fullName>
    </recommendedName>
</protein>
<keyword evidence="12" id="KW-0813">Transport</keyword>
<feature type="binding site" evidence="12">
    <location>
        <position position="78"/>
    </location>
    <ligand>
        <name>Na(+)</name>
        <dbReference type="ChEBI" id="CHEBI:29101"/>
        <note>structural</note>
    </ligand>
</feature>
<proteinExistence type="inferred from homology"/>
<evidence type="ECO:0000256" key="11">
    <source>
        <dbReference type="ARBA" id="ARBA00035585"/>
    </source>
</evidence>
<dbReference type="GO" id="GO:0046872">
    <property type="term" value="F:metal ion binding"/>
    <property type="evidence" value="ECO:0007669"/>
    <property type="project" value="UniProtKB-KW"/>
</dbReference>
<feature type="transmembrane region" description="Helical" evidence="12">
    <location>
        <begin position="68"/>
        <end position="85"/>
    </location>
</feature>
<keyword evidence="7 12" id="KW-0406">Ion transport</keyword>
<comment type="subcellular location">
    <subcellularLocation>
        <location evidence="1 12">Cell membrane</location>
        <topology evidence="1 12">Multi-pass membrane protein</topology>
    </subcellularLocation>
</comment>
<dbReference type="GO" id="GO:0062054">
    <property type="term" value="F:fluoride channel activity"/>
    <property type="evidence" value="ECO:0007669"/>
    <property type="project" value="UniProtKB-UniRule"/>
</dbReference>
<keyword evidence="5 12" id="KW-1133">Transmembrane helix</keyword>
<dbReference type="AlphaFoldDB" id="A0A1Y2K7D3"/>
<evidence type="ECO:0000256" key="8">
    <source>
        <dbReference type="ARBA" id="ARBA00023136"/>
    </source>
</evidence>
<dbReference type="OrthoDB" id="9806299at2"/>
<keyword evidence="3" id="KW-0997">Cell inner membrane</keyword>
<evidence type="ECO:0000256" key="7">
    <source>
        <dbReference type="ARBA" id="ARBA00023065"/>
    </source>
</evidence>
<evidence type="ECO:0000256" key="1">
    <source>
        <dbReference type="ARBA" id="ARBA00004651"/>
    </source>
</evidence>
<dbReference type="EMBL" id="LVJN01000019">
    <property type="protein sequence ID" value="OSM04371.1"/>
    <property type="molecule type" value="Genomic_DNA"/>
</dbReference>
<keyword evidence="12" id="KW-0479">Metal-binding</keyword>
<evidence type="ECO:0000313" key="14">
    <source>
        <dbReference type="Proteomes" id="UP000194003"/>
    </source>
</evidence>
<evidence type="ECO:0000313" key="13">
    <source>
        <dbReference type="EMBL" id="OSM04371.1"/>
    </source>
</evidence>
<evidence type="ECO:0000256" key="12">
    <source>
        <dbReference type="HAMAP-Rule" id="MF_00454"/>
    </source>
</evidence>
<dbReference type="STRING" id="1434232.MAIT1_04270"/>
<name>A0A1Y2K7D3_9PROT</name>
<comment type="caution">
    <text evidence="13">The sequence shown here is derived from an EMBL/GenBank/DDBJ whole genome shotgun (WGS) entry which is preliminary data.</text>
</comment>
<reference evidence="13 14" key="1">
    <citation type="journal article" date="2016" name="BMC Genomics">
        <title>Combined genomic and structural analyses of a cultured magnetotactic bacterium reveals its niche adaptation to a dynamic environment.</title>
        <authorList>
            <person name="Araujo A.C."/>
            <person name="Morillo V."/>
            <person name="Cypriano J."/>
            <person name="Teixeira L.C."/>
            <person name="Leao P."/>
            <person name="Lyra S."/>
            <person name="Almeida L.G."/>
            <person name="Bazylinski D.A."/>
            <person name="Vasconcellos A.T."/>
            <person name="Abreu F."/>
            <person name="Lins U."/>
        </authorList>
    </citation>
    <scope>NUCLEOTIDE SEQUENCE [LARGE SCALE GENOMIC DNA]</scope>
    <source>
        <strain evidence="13 14">IT-1</strain>
    </source>
</reference>
<dbReference type="GO" id="GO:0140114">
    <property type="term" value="P:cellular detoxification of fluoride"/>
    <property type="evidence" value="ECO:0007669"/>
    <property type="project" value="UniProtKB-UniRule"/>
</dbReference>
<dbReference type="Pfam" id="PF02537">
    <property type="entry name" value="CRCB"/>
    <property type="match status" value="1"/>
</dbReference>
<evidence type="ECO:0000256" key="3">
    <source>
        <dbReference type="ARBA" id="ARBA00022519"/>
    </source>
</evidence>
<evidence type="ECO:0000256" key="5">
    <source>
        <dbReference type="ARBA" id="ARBA00022989"/>
    </source>
</evidence>
<keyword evidence="8 12" id="KW-0472">Membrane</keyword>
<feature type="binding site" evidence="12">
    <location>
        <position position="75"/>
    </location>
    <ligand>
        <name>Na(+)</name>
        <dbReference type="ChEBI" id="CHEBI:29101"/>
        <note>structural</note>
    </ligand>
</feature>
<evidence type="ECO:0000256" key="4">
    <source>
        <dbReference type="ARBA" id="ARBA00022692"/>
    </source>
</evidence>
<dbReference type="PANTHER" id="PTHR28259:SF1">
    <property type="entry name" value="FLUORIDE EXPORT PROTEIN 1-RELATED"/>
    <property type="match status" value="1"/>
</dbReference>
<evidence type="ECO:0000256" key="6">
    <source>
        <dbReference type="ARBA" id="ARBA00023053"/>
    </source>
</evidence>
<feature type="transmembrane region" description="Helical" evidence="12">
    <location>
        <begin position="97"/>
        <end position="121"/>
    </location>
</feature>
<gene>
    <name evidence="12" type="primary">fluC</name>
    <name evidence="12" type="synonym">crcB</name>
    <name evidence="13" type="ORF">MAIT1_04270</name>
</gene>